<name>A0A263BT16_9BACI</name>
<reference evidence="10" key="1">
    <citation type="submission" date="2017-08" db="EMBL/GenBank/DDBJ databases">
        <authorList>
            <person name="Huang Z."/>
        </authorList>
    </citation>
    <scope>NUCLEOTIDE SEQUENCE [LARGE SCALE GENOMIC DNA]</scope>
    <source>
        <strain evidence="10">SA5d-4</strain>
    </source>
</reference>
<dbReference type="PANTHER" id="PTHR30085:SF7">
    <property type="entry name" value="AMINO-ACID ABC TRANSPORTER-BINDING PROTEIN YHDW-RELATED"/>
    <property type="match status" value="1"/>
</dbReference>
<proteinExistence type="inferred from homology"/>
<dbReference type="Proteomes" id="UP000217083">
    <property type="component" value="Unassembled WGS sequence"/>
</dbReference>
<dbReference type="InterPro" id="IPR001638">
    <property type="entry name" value="Solute-binding_3/MltF_N"/>
</dbReference>
<sequence>MRKSLVAFLSMIMILSAALVGCSSTASNEGDSILDRVKERGYVVVGVNDKLPGFGYTDSDGTFKGFDIDFAHALAAAIFGDASKVEFRPLSASERFSAVASGDVDVLIRNTTWTTSRDTDVGLNFAPTTFYDGQGMMVRKNSGVKSLKDLDGMTIGVESGTTTELNLTDQLEALGIKGYKIQTFDNADAVVAAYEAGSIDAWTTDKSGLISRQSTLSNPNDHKILNDTMSKEPLGPAVIQGDDKWFDVVKWVTYATIEAEELGITSKNIDSFLGSDDPVVSRFLGEQDGLGGFLGLPDDFAVQIIKQVGNYGEIFDRNLGKDSQFKLDRGINALHTDGGLIYSPPFR</sequence>
<evidence type="ECO:0000256" key="1">
    <source>
        <dbReference type="ARBA" id="ARBA00010333"/>
    </source>
</evidence>
<evidence type="ECO:0000256" key="5">
    <source>
        <dbReference type="ARBA" id="ARBA00023288"/>
    </source>
</evidence>
<keyword evidence="2" id="KW-0813">Transport</keyword>
<dbReference type="EMBL" id="NPIA01000005">
    <property type="protein sequence ID" value="OZM56708.1"/>
    <property type="molecule type" value="Genomic_DNA"/>
</dbReference>
<feature type="chain" id="PRO_5038602900" evidence="7">
    <location>
        <begin position="29"/>
        <end position="347"/>
    </location>
</feature>
<dbReference type="InterPro" id="IPR018313">
    <property type="entry name" value="SBP_3_CS"/>
</dbReference>
<protein>
    <submittedName>
        <fullName evidence="9">Amino acid ABC transporter substrate-binding protein</fullName>
    </submittedName>
</protein>
<evidence type="ECO:0000313" key="10">
    <source>
        <dbReference type="Proteomes" id="UP000217083"/>
    </source>
</evidence>
<feature type="signal peptide" evidence="7">
    <location>
        <begin position="1"/>
        <end position="28"/>
    </location>
</feature>
<dbReference type="PROSITE" id="PS51257">
    <property type="entry name" value="PROKAR_LIPOPROTEIN"/>
    <property type="match status" value="1"/>
</dbReference>
<dbReference type="GO" id="GO:0006865">
    <property type="term" value="P:amino acid transport"/>
    <property type="evidence" value="ECO:0007669"/>
    <property type="project" value="TreeGrafter"/>
</dbReference>
<organism evidence="9 10">
    <name type="scientific">Lottiidibacillus patelloidae</name>
    <dbReference type="NCBI Taxonomy" id="2670334"/>
    <lineage>
        <taxon>Bacteria</taxon>
        <taxon>Bacillati</taxon>
        <taxon>Bacillota</taxon>
        <taxon>Bacilli</taxon>
        <taxon>Bacillales</taxon>
        <taxon>Bacillaceae</taxon>
        <taxon>Lottiidibacillus</taxon>
    </lineage>
</organism>
<keyword evidence="4" id="KW-0564">Palmitate</keyword>
<feature type="domain" description="Solute-binding protein family 3/N-terminal" evidence="8">
    <location>
        <begin position="42"/>
        <end position="270"/>
    </location>
</feature>
<evidence type="ECO:0000256" key="4">
    <source>
        <dbReference type="ARBA" id="ARBA00023139"/>
    </source>
</evidence>
<dbReference type="PROSITE" id="PS01039">
    <property type="entry name" value="SBP_BACTERIAL_3"/>
    <property type="match status" value="1"/>
</dbReference>
<gene>
    <name evidence="9" type="ORF">CIB95_10830</name>
</gene>
<evidence type="ECO:0000256" key="2">
    <source>
        <dbReference type="ARBA" id="ARBA00022448"/>
    </source>
</evidence>
<keyword evidence="3 7" id="KW-0732">Signal</keyword>
<comment type="caution">
    <text evidence="9">The sequence shown here is derived from an EMBL/GenBank/DDBJ whole genome shotgun (WGS) entry which is preliminary data.</text>
</comment>
<evidence type="ECO:0000259" key="8">
    <source>
        <dbReference type="SMART" id="SM00062"/>
    </source>
</evidence>
<comment type="similarity">
    <text evidence="1 6">Belongs to the bacterial solute-binding protein 3 family.</text>
</comment>
<dbReference type="RefSeq" id="WP_094925047.1">
    <property type="nucleotide sequence ID" value="NZ_NPIA01000005.1"/>
</dbReference>
<dbReference type="SUPFAM" id="SSF53850">
    <property type="entry name" value="Periplasmic binding protein-like II"/>
    <property type="match status" value="1"/>
</dbReference>
<dbReference type="CDD" id="cd13692">
    <property type="entry name" value="PBP2_BztA"/>
    <property type="match status" value="1"/>
</dbReference>
<evidence type="ECO:0000256" key="3">
    <source>
        <dbReference type="ARBA" id="ARBA00022729"/>
    </source>
</evidence>
<dbReference type="AlphaFoldDB" id="A0A263BT16"/>
<evidence type="ECO:0000256" key="6">
    <source>
        <dbReference type="RuleBase" id="RU003744"/>
    </source>
</evidence>
<dbReference type="Pfam" id="PF00497">
    <property type="entry name" value="SBP_bac_3"/>
    <property type="match status" value="1"/>
</dbReference>
<evidence type="ECO:0000256" key="7">
    <source>
        <dbReference type="SAM" id="SignalP"/>
    </source>
</evidence>
<dbReference type="PANTHER" id="PTHR30085">
    <property type="entry name" value="AMINO ACID ABC TRANSPORTER PERMEASE"/>
    <property type="match status" value="1"/>
</dbReference>
<dbReference type="SMART" id="SM00062">
    <property type="entry name" value="PBPb"/>
    <property type="match status" value="1"/>
</dbReference>
<dbReference type="Gene3D" id="3.40.190.10">
    <property type="entry name" value="Periplasmic binding protein-like II"/>
    <property type="match status" value="2"/>
</dbReference>
<accession>A0A263BT16</accession>
<keyword evidence="10" id="KW-1185">Reference proteome</keyword>
<keyword evidence="5" id="KW-0449">Lipoprotein</keyword>
<evidence type="ECO:0000313" key="9">
    <source>
        <dbReference type="EMBL" id="OZM56708.1"/>
    </source>
</evidence>
<reference evidence="9 10" key="2">
    <citation type="submission" date="2017-09" db="EMBL/GenBank/DDBJ databases">
        <title>Bacillus patelloidae sp. nov., isolated from the intestinal tract of a marine limpet.</title>
        <authorList>
            <person name="Liu R."/>
            <person name="Dong C."/>
            <person name="Shao Z."/>
        </authorList>
    </citation>
    <scope>NUCLEOTIDE SEQUENCE [LARGE SCALE GENOMIC DNA]</scope>
    <source>
        <strain evidence="9 10">SA5d-4</strain>
    </source>
</reference>
<dbReference type="InterPro" id="IPR051455">
    <property type="entry name" value="Bact_solute-bind_prot3"/>
</dbReference>